<keyword evidence="3" id="KW-1185">Reference proteome</keyword>
<evidence type="ECO:0008006" key="4">
    <source>
        <dbReference type="Google" id="ProtNLM"/>
    </source>
</evidence>
<evidence type="ECO:0000313" key="3">
    <source>
        <dbReference type="Proteomes" id="UP000078200"/>
    </source>
</evidence>
<proteinExistence type="predicted"/>
<feature type="chain" id="PRO_5008399593" description="Secreted protein" evidence="1">
    <location>
        <begin position="23"/>
        <end position="129"/>
    </location>
</feature>
<evidence type="ECO:0000313" key="2">
    <source>
        <dbReference type="EnsemblMetazoa" id="GAUT045567-PA"/>
    </source>
</evidence>
<accession>A0A1A9VRY4</accession>
<evidence type="ECO:0000256" key="1">
    <source>
        <dbReference type="SAM" id="SignalP"/>
    </source>
</evidence>
<keyword evidence="1" id="KW-0732">Signal</keyword>
<organism evidence="2 3">
    <name type="scientific">Glossina austeni</name>
    <name type="common">Savannah tsetse fly</name>
    <dbReference type="NCBI Taxonomy" id="7395"/>
    <lineage>
        <taxon>Eukaryota</taxon>
        <taxon>Metazoa</taxon>
        <taxon>Ecdysozoa</taxon>
        <taxon>Arthropoda</taxon>
        <taxon>Hexapoda</taxon>
        <taxon>Insecta</taxon>
        <taxon>Pterygota</taxon>
        <taxon>Neoptera</taxon>
        <taxon>Endopterygota</taxon>
        <taxon>Diptera</taxon>
        <taxon>Brachycera</taxon>
        <taxon>Muscomorpha</taxon>
        <taxon>Hippoboscoidea</taxon>
        <taxon>Glossinidae</taxon>
        <taxon>Glossina</taxon>
    </lineage>
</organism>
<reference evidence="2" key="1">
    <citation type="submission" date="2020-05" db="UniProtKB">
        <authorList>
            <consortium name="EnsemblMetazoa"/>
        </authorList>
    </citation>
    <scope>IDENTIFICATION</scope>
    <source>
        <strain evidence="2">TTRI</strain>
    </source>
</reference>
<dbReference type="AlphaFoldDB" id="A0A1A9VRY4"/>
<name>A0A1A9VRY4_GLOAU</name>
<dbReference type="VEuPathDB" id="VectorBase:GAUT045567"/>
<dbReference type="EnsemblMetazoa" id="GAUT045567-RA">
    <property type="protein sequence ID" value="GAUT045567-PA"/>
    <property type="gene ID" value="GAUT045567"/>
</dbReference>
<feature type="signal peptide" evidence="1">
    <location>
        <begin position="1"/>
        <end position="22"/>
    </location>
</feature>
<protein>
    <recommendedName>
        <fullName evidence="4">Secreted protein</fullName>
    </recommendedName>
</protein>
<dbReference type="Proteomes" id="UP000078200">
    <property type="component" value="Unassembled WGS sequence"/>
</dbReference>
<sequence>MMRMVLGSGGFESFLMIFLVFCVPPICPGCPGAKKKASCRTGDDCNGVMRVLGGQAQQVPRRLQVHRRVRSSSSSTASFIVRQVTQPSSEQEQSAKRDMFRQNMTNDIHSVMVMIIMNISINAHLTLTR</sequence>